<accession>A0A1H0F4F2</accession>
<dbReference type="InterPro" id="IPR051913">
    <property type="entry name" value="GH2_Domain-Containing"/>
</dbReference>
<proteinExistence type="inferred from homology"/>
<dbReference type="STRING" id="745820.SAMN04488053_104184"/>
<dbReference type="InterPro" id="IPR036156">
    <property type="entry name" value="Beta-gal/glucu_dom_sf"/>
</dbReference>
<dbReference type="OrthoDB" id="9762066at2"/>
<organism evidence="7 8">
    <name type="scientific">Alkalicoccus daliensis</name>
    <dbReference type="NCBI Taxonomy" id="745820"/>
    <lineage>
        <taxon>Bacteria</taxon>
        <taxon>Bacillati</taxon>
        <taxon>Bacillota</taxon>
        <taxon>Bacilli</taxon>
        <taxon>Bacillales</taxon>
        <taxon>Bacillaceae</taxon>
        <taxon>Alkalicoccus</taxon>
    </lineage>
</organism>
<dbReference type="RefSeq" id="WP_090842617.1">
    <property type="nucleotide sequence ID" value="NZ_FNIL01000004.1"/>
</dbReference>
<dbReference type="InterPro" id="IPR006101">
    <property type="entry name" value="Glyco_hydro_2"/>
</dbReference>
<name>A0A1H0F4F2_9BACI</name>
<keyword evidence="2 7" id="KW-0378">Hydrolase</keyword>
<dbReference type="PANTHER" id="PTHR42732:SF2">
    <property type="entry name" value="BETA-MANNOSIDASE"/>
    <property type="match status" value="1"/>
</dbReference>
<evidence type="ECO:0000259" key="6">
    <source>
        <dbReference type="Pfam" id="PF02837"/>
    </source>
</evidence>
<dbReference type="InterPro" id="IPR006104">
    <property type="entry name" value="Glyco_hydro_2_N"/>
</dbReference>
<gene>
    <name evidence="7" type="ORF">SAMN04488053_104184</name>
</gene>
<keyword evidence="8" id="KW-1185">Reference proteome</keyword>
<evidence type="ECO:0000256" key="3">
    <source>
        <dbReference type="ARBA" id="ARBA00023295"/>
    </source>
</evidence>
<dbReference type="Gene3D" id="3.20.20.80">
    <property type="entry name" value="Glycosidases"/>
    <property type="match status" value="1"/>
</dbReference>
<feature type="domain" description="Glycoside hydrolase family 2 immunoglobulin-like beta-sandwich" evidence="4">
    <location>
        <begin position="181"/>
        <end position="284"/>
    </location>
</feature>
<evidence type="ECO:0000256" key="1">
    <source>
        <dbReference type="ARBA" id="ARBA00007401"/>
    </source>
</evidence>
<dbReference type="SUPFAM" id="SSF51445">
    <property type="entry name" value="(Trans)glycosidases"/>
    <property type="match status" value="1"/>
</dbReference>
<evidence type="ECO:0000256" key="2">
    <source>
        <dbReference type="ARBA" id="ARBA00022801"/>
    </source>
</evidence>
<reference evidence="8" key="1">
    <citation type="submission" date="2016-10" db="EMBL/GenBank/DDBJ databases">
        <authorList>
            <person name="Varghese N."/>
            <person name="Submissions S."/>
        </authorList>
    </citation>
    <scope>NUCLEOTIDE SEQUENCE [LARGE SCALE GENOMIC DNA]</scope>
    <source>
        <strain evidence="8">CGMCC 1.10369</strain>
    </source>
</reference>
<dbReference type="InterPro" id="IPR008979">
    <property type="entry name" value="Galactose-bd-like_sf"/>
</dbReference>
<keyword evidence="3" id="KW-0326">Glycosidase</keyword>
<evidence type="ECO:0000313" key="7">
    <source>
        <dbReference type="EMBL" id="SDN89492.1"/>
    </source>
</evidence>
<dbReference type="Pfam" id="PF02836">
    <property type="entry name" value="Glyco_hydro_2_C"/>
    <property type="match status" value="1"/>
</dbReference>
<feature type="domain" description="Glycosyl hydrolases family 2 sugar binding" evidence="6">
    <location>
        <begin position="19"/>
        <end position="137"/>
    </location>
</feature>
<evidence type="ECO:0000259" key="5">
    <source>
        <dbReference type="Pfam" id="PF02836"/>
    </source>
</evidence>
<dbReference type="Gene3D" id="2.60.120.260">
    <property type="entry name" value="Galactose-binding domain-like"/>
    <property type="match status" value="1"/>
</dbReference>
<dbReference type="InterPro" id="IPR017853">
    <property type="entry name" value="GH"/>
</dbReference>
<protein>
    <submittedName>
        <fullName evidence="7">Glycosyl hydrolases family 2, TIM barrel domain</fullName>
    </submittedName>
</protein>
<dbReference type="InterPro" id="IPR006103">
    <property type="entry name" value="Glyco_hydro_2_cat"/>
</dbReference>
<dbReference type="InterPro" id="IPR006102">
    <property type="entry name" value="Ig-like_GH2"/>
</dbReference>
<feature type="domain" description="Glycoside hydrolase family 2 catalytic" evidence="5">
    <location>
        <begin position="286"/>
        <end position="571"/>
    </location>
</feature>
<dbReference type="PANTHER" id="PTHR42732">
    <property type="entry name" value="BETA-GALACTOSIDASE"/>
    <property type="match status" value="1"/>
</dbReference>
<dbReference type="Gene3D" id="2.60.40.10">
    <property type="entry name" value="Immunoglobulins"/>
    <property type="match status" value="1"/>
</dbReference>
<sequence>MANRQEYPRPQFYRESWISLNGTWDFSYDDENKGVQEQWFHSTGTLDRKIEVPFTYQTKKSGIEETDFHDVVWYQREFEIPSGWDNKQKLLHFGAVDYRAWVWVNGHYAGFHEGGHVPFHFDITNYLQPENNYITVRAEDPTHDLTQPRGKQYWKEKSEGIFYTRTTGIWQTVWLEAVAETYLKKIRFTPDIDQDEVAVDIHAAHAQPGDEVQVCIQFAGETVADDIIRISGSEVHRKIKLGDFNVHNAGRLWSPESPNLYDAVIKLQRSGQEIDRITSYFGMRKVSVENGVVMLNNKPYYMKLVLDQGYFPESLLTPPSEEAILKDIELTKEMGFNGVRKHQKVEDPRYLYWADKKGLLVWGEMANAYMYSENAVRRMTAEWQEVIERDYSHPSIVAWMPINESWGVPNLLSEEKQRQHTLAMYHLTKSLDDTRLAFSNDGWEHTISDMLTIHDYEASKDVLLNRYSRLENILQSLPGHKQLYAPGYTYRKEPIQVTEFGGIAYQKSSWEGWGYSGATTDEEFADRYEAVISAMLESPLVQGFCYTQLTDVEQEINGLLTYDRKPKIPLETIRAINEGGKQTRFETEEEKV</sequence>
<dbReference type="PRINTS" id="PR00132">
    <property type="entry name" value="GLHYDRLASE2"/>
</dbReference>
<dbReference type="SUPFAM" id="SSF49785">
    <property type="entry name" value="Galactose-binding domain-like"/>
    <property type="match status" value="1"/>
</dbReference>
<dbReference type="Proteomes" id="UP000198778">
    <property type="component" value="Unassembled WGS sequence"/>
</dbReference>
<dbReference type="Pfam" id="PF00703">
    <property type="entry name" value="Glyco_hydro_2"/>
    <property type="match status" value="1"/>
</dbReference>
<comment type="similarity">
    <text evidence="1">Belongs to the glycosyl hydrolase 2 family.</text>
</comment>
<dbReference type="GO" id="GO:0004553">
    <property type="term" value="F:hydrolase activity, hydrolyzing O-glycosyl compounds"/>
    <property type="evidence" value="ECO:0007669"/>
    <property type="project" value="InterPro"/>
</dbReference>
<dbReference type="Pfam" id="PF02837">
    <property type="entry name" value="Glyco_hydro_2_N"/>
    <property type="match status" value="1"/>
</dbReference>
<dbReference type="EMBL" id="FNIL01000004">
    <property type="protein sequence ID" value="SDN89492.1"/>
    <property type="molecule type" value="Genomic_DNA"/>
</dbReference>
<dbReference type="InterPro" id="IPR013783">
    <property type="entry name" value="Ig-like_fold"/>
</dbReference>
<dbReference type="GO" id="GO:0005975">
    <property type="term" value="P:carbohydrate metabolic process"/>
    <property type="evidence" value="ECO:0007669"/>
    <property type="project" value="InterPro"/>
</dbReference>
<evidence type="ECO:0000313" key="8">
    <source>
        <dbReference type="Proteomes" id="UP000198778"/>
    </source>
</evidence>
<dbReference type="SUPFAM" id="SSF49303">
    <property type="entry name" value="beta-Galactosidase/glucuronidase domain"/>
    <property type="match status" value="1"/>
</dbReference>
<dbReference type="AlphaFoldDB" id="A0A1H0F4F2"/>
<evidence type="ECO:0000259" key="4">
    <source>
        <dbReference type="Pfam" id="PF00703"/>
    </source>
</evidence>